<dbReference type="InterPro" id="IPR029149">
    <property type="entry name" value="Creatin/AminoP/Spt16_N"/>
</dbReference>
<dbReference type="PANTHER" id="PTHR48480:SF2">
    <property type="entry name" value="PEPTIDASE D"/>
    <property type="match status" value="1"/>
</dbReference>
<dbReference type="EMBL" id="MU092137">
    <property type="protein sequence ID" value="KAF7846683.1"/>
    <property type="molecule type" value="Genomic_DNA"/>
</dbReference>
<protein>
    <recommendedName>
        <fullName evidence="8">Aminopeptidase P N-terminal domain-containing protein</fullName>
    </recommendedName>
</protein>
<dbReference type="Gene3D" id="3.40.350.10">
    <property type="entry name" value="Creatinase/prolidase N-terminal domain"/>
    <property type="match status" value="1"/>
</dbReference>
<comment type="caution">
    <text evidence="9">The sequence shown here is derived from an EMBL/GenBank/DDBJ whole genome shotgun (WGS) entry which is preliminary data.</text>
</comment>
<feature type="region of interest" description="Disordered" evidence="6">
    <location>
        <begin position="60"/>
        <end position="94"/>
    </location>
</feature>
<gene>
    <name evidence="9" type="ORF">BT93_L3916</name>
</gene>
<dbReference type="SUPFAM" id="SSF53092">
    <property type="entry name" value="Creatinase/prolidase N-terminal domain"/>
    <property type="match status" value="1"/>
</dbReference>
<evidence type="ECO:0000256" key="4">
    <source>
        <dbReference type="ARBA" id="ARBA00022997"/>
    </source>
</evidence>
<evidence type="ECO:0000256" key="1">
    <source>
        <dbReference type="ARBA" id="ARBA00022670"/>
    </source>
</evidence>
<feature type="signal peptide" evidence="7">
    <location>
        <begin position="1"/>
        <end position="18"/>
    </location>
</feature>
<dbReference type="OrthoDB" id="10261878at2759"/>
<keyword evidence="3" id="KW-0378">Hydrolase</keyword>
<organism evidence="9 10">
    <name type="scientific">Corymbia citriodora subsp. variegata</name>
    <dbReference type="NCBI Taxonomy" id="360336"/>
    <lineage>
        <taxon>Eukaryota</taxon>
        <taxon>Viridiplantae</taxon>
        <taxon>Streptophyta</taxon>
        <taxon>Embryophyta</taxon>
        <taxon>Tracheophyta</taxon>
        <taxon>Spermatophyta</taxon>
        <taxon>Magnoliopsida</taxon>
        <taxon>eudicotyledons</taxon>
        <taxon>Gunneridae</taxon>
        <taxon>Pentapetalae</taxon>
        <taxon>rosids</taxon>
        <taxon>malvids</taxon>
        <taxon>Myrtales</taxon>
        <taxon>Myrtaceae</taxon>
        <taxon>Myrtoideae</taxon>
        <taxon>Eucalypteae</taxon>
        <taxon>Corymbia</taxon>
    </lineage>
</organism>
<reference evidence="9" key="1">
    <citation type="submission" date="2020-05" db="EMBL/GenBank/DDBJ databases">
        <title>WGS assembly of Corymbia citriodora subspecies variegata.</title>
        <authorList>
            <person name="Barry K."/>
            <person name="Hundley H."/>
            <person name="Shu S."/>
            <person name="Jenkins J."/>
            <person name="Grimwood J."/>
            <person name="Baten A."/>
        </authorList>
    </citation>
    <scope>NUCLEOTIDE SEQUENCE</scope>
    <source>
        <strain evidence="9">CV2-018</strain>
    </source>
</reference>
<evidence type="ECO:0000256" key="6">
    <source>
        <dbReference type="SAM" id="MobiDB-lite"/>
    </source>
</evidence>
<evidence type="ECO:0000259" key="8">
    <source>
        <dbReference type="Pfam" id="PF05195"/>
    </source>
</evidence>
<dbReference type="AlphaFoldDB" id="A0A8T0CGS9"/>
<evidence type="ECO:0000256" key="2">
    <source>
        <dbReference type="ARBA" id="ARBA00022723"/>
    </source>
</evidence>
<evidence type="ECO:0000313" key="10">
    <source>
        <dbReference type="Proteomes" id="UP000806378"/>
    </source>
</evidence>
<feature type="chain" id="PRO_5035872600" description="Aminopeptidase P N-terminal domain-containing protein" evidence="7">
    <location>
        <begin position="19"/>
        <end position="170"/>
    </location>
</feature>
<dbReference type="Proteomes" id="UP000806378">
    <property type="component" value="Unassembled WGS sequence"/>
</dbReference>
<keyword evidence="4" id="KW-0224">Dipeptidase</keyword>
<evidence type="ECO:0000256" key="3">
    <source>
        <dbReference type="ARBA" id="ARBA00022801"/>
    </source>
</evidence>
<dbReference type="InterPro" id="IPR052433">
    <property type="entry name" value="X-Pro_dipept-like"/>
</dbReference>
<keyword evidence="5" id="KW-0482">Metalloprotease</keyword>
<feature type="domain" description="Aminopeptidase P N-terminal" evidence="8">
    <location>
        <begin position="98"/>
        <end position="164"/>
    </location>
</feature>
<keyword evidence="1" id="KW-0645">Protease</keyword>
<keyword evidence="2" id="KW-0479">Metal-binding</keyword>
<evidence type="ECO:0000256" key="7">
    <source>
        <dbReference type="SAM" id="SignalP"/>
    </source>
</evidence>
<dbReference type="Pfam" id="PF05195">
    <property type="entry name" value="AMP_N"/>
    <property type="match status" value="1"/>
</dbReference>
<dbReference type="GO" id="GO:0016805">
    <property type="term" value="F:dipeptidase activity"/>
    <property type="evidence" value="ECO:0007669"/>
    <property type="project" value="UniProtKB-KW"/>
</dbReference>
<evidence type="ECO:0000313" key="9">
    <source>
        <dbReference type="EMBL" id="KAF7846683.1"/>
    </source>
</evidence>
<keyword evidence="10" id="KW-1185">Reference proteome</keyword>
<sequence>MCHTGTFSFRFLIALRSALIVKRPKVPRFVCAIESSHFSVVYYPGHSLWSGHLRSCCDPEKKPLPPPMAPAPAPAGAAPAPSSPSSSLSPPPVPMELHARNRDKLLTSLRQSLGDSGRPLHGFVFLQGGEEQARHDTDHTELFRQESYFAYLFGVTEPGFFGAIVSSLIF</sequence>
<dbReference type="GO" id="GO:0030145">
    <property type="term" value="F:manganese ion binding"/>
    <property type="evidence" value="ECO:0007669"/>
    <property type="project" value="InterPro"/>
</dbReference>
<feature type="compositionally biased region" description="Pro residues" evidence="6">
    <location>
        <begin position="64"/>
        <end position="73"/>
    </location>
</feature>
<proteinExistence type="predicted"/>
<name>A0A8T0CGS9_CORYI</name>
<feature type="compositionally biased region" description="Low complexity" evidence="6">
    <location>
        <begin position="74"/>
        <end position="88"/>
    </location>
</feature>
<dbReference type="PANTHER" id="PTHR48480">
    <property type="match status" value="1"/>
</dbReference>
<evidence type="ECO:0000256" key="5">
    <source>
        <dbReference type="ARBA" id="ARBA00023049"/>
    </source>
</evidence>
<dbReference type="Gramene" id="rna-gnl|WGS:JABURB|Cocit.L3916.1">
    <property type="protein sequence ID" value="cds-KAF7846683.1"/>
    <property type="gene ID" value="gene-BT93_L3916"/>
</dbReference>
<dbReference type="InterPro" id="IPR007865">
    <property type="entry name" value="Aminopep_P_N"/>
</dbReference>
<dbReference type="GO" id="GO:0070006">
    <property type="term" value="F:metalloaminopeptidase activity"/>
    <property type="evidence" value="ECO:0007669"/>
    <property type="project" value="InterPro"/>
</dbReference>
<keyword evidence="7" id="KW-0732">Signal</keyword>
<dbReference type="GO" id="GO:0006508">
    <property type="term" value="P:proteolysis"/>
    <property type="evidence" value="ECO:0007669"/>
    <property type="project" value="UniProtKB-KW"/>
</dbReference>
<accession>A0A8T0CGS9</accession>